<sequence length="98" mass="12098">MFIYSQPFYQNKCEFICFIICFNIIGFITSFIICFRKKLDYPTMFYFYFTFLNIKVVVDLPNFGKSTFTFYIFIWQMNHIIYAYTRYSDQSKLFLMLM</sequence>
<keyword evidence="1" id="KW-0812">Transmembrane</keyword>
<dbReference type="AlphaFoldDB" id="A0A397VQX8"/>
<keyword evidence="1" id="KW-0472">Membrane</keyword>
<reference evidence="2 3" key="1">
    <citation type="submission" date="2018-06" db="EMBL/GenBank/DDBJ databases">
        <title>Comparative genomics reveals the genomic features of Rhizophagus irregularis, R. cerebriforme, R. diaphanum and Gigaspora rosea, and their symbiotic lifestyle signature.</title>
        <authorList>
            <person name="Morin E."/>
            <person name="San Clemente H."/>
            <person name="Chen E.C.H."/>
            <person name="De La Providencia I."/>
            <person name="Hainaut M."/>
            <person name="Kuo A."/>
            <person name="Kohler A."/>
            <person name="Murat C."/>
            <person name="Tang N."/>
            <person name="Roy S."/>
            <person name="Loubradou J."/>
            <person name="Henrissat B."/>
            <person name="Grigoriev I.V."/>
            <person name="Corradi N."/>
            <person name="Roux C."/>
            <person name="Martin F.M."/>
        </authorList>
    </citation>
    <scope>NUCLEOTIDE SEQUENCE [LARGE SCALE GENOMIC DNA]</scope>
    <source>
        <strain evidence="2 3">DAOM 194757</strain>
    </source>
</reference>
<dbReference type="Proteomes" id="UP000266673">
    <property type="component" value="Unassembled WGS sequence"/>
</dbReference>
<gene>
    <name evidence="2" type="ORF">C2G38_2068770</name>
</gene>
<evidence type="ECO:0000256" key="1">
    <source>
        <dbReference type="SAM" id="Phobius"/>
    </source>
</evidence>
<keyword evidence="3" id="KW-1185">Reference proteome</keyword>
<proteinExistence type="predicted"/>
<organism evidence="2 3">
    <name type="scientific">Gigaspora rosea</name>
    <dbReference type="NCBI Taxonomy" id="44941"/>
    <lineage>
        <taxon>Eukaryota</taxon>
        <taxon>Fungi</taxon>
        <taxon>Fungi incertae sedis</taxon>
        <taxon>Mucoromycota</taxon>
        <taxon>Glomeromycotina</taxon>
        <taxon>Glomeromycetes</taxon>
        <taxon>Diversisporales</taxon>
        <taxon>Gigasporaceae</taxon>
        <taxon>Gigaspora</taxon>
    </lineage>
</organism>
<name>A0A397VQX8_9GLOM</name>
<evidence type="ECO:0000313" key="2">
    <source>
        <dbReference type="EMBL" id="RIB24945.1"/>
    </source>
</evidence>
<feature type="transmembrane region" description="Helical" evidence="1">
    <location>
        <begin position="15"/>
        <end position="33"/>
    </location>
</feature>
<protein>
    <submittedName>
        <fullName evidence="2">Uncharacterized protein</fullName>
    </submittedName>
</protein>
<evidence type="ECO:0000313" key="3">
    <source>
        <dbReference type="Proteomes" id="UP000266673"/>
    </source>
</evidence>
<dbReference type="EMBL" id="QKWP01000195">
    <property type="protein sequence ID" value="RIB24945.1"/>
    <property type="molecule type" value="Genomic_DNA"/>
</dbReference>
<comment type="caution">
    <text evidence="2">The sequence shown here is derived from an EMBL/GenBank/DDBJ whole genome shotgun (WGS) entry which is preliminary data.</text>
</comment>
<keyword evidence="1" id="KW-1133">Transmembrane helix</keyword>
<accession>A0A397VQX8</accession>
<feature type="transmembrane region" description="Helical" evidence="1">
    <location>
        <begin position="68"/>
        <end position="85"/>
    </location>
</feature>